<dbReference type="RefSeq" id="WP_191996872.1">
    <property type="nucleotide sequence ID" value="NZ_WHZV01000004.1"/>
</dbReference>
<sequence length="145" mass="15577">MSAGNGRRASGSAHRSSRRTHRRQRRATRRLRALARAGRLGRMAHGMAGAGTAARGRKALEPPAPPLELTPLVAADPATGMDVLWHIARTAPELRRWLVANPNADAALLEYVSQAGGPGVKRALTVLLDSLDSRQARRRGRTPTA</sequence>
<feature type="region of interest" description="Disordered" evidence="1">
    <location>
        <begin position="1"/>
        <end position="28"/>
    </location>
</feature>
<comment type="caution">
    <text evidence="3">The sequence shown here is derived from an EMBL/GenBank/DDBJ whole genome shotgun (WGS) entry which is preliminary data.</text>
</comment>
<dbReference type="AlphaFoldDB" id="A0A6L9SRY8"/>
<evidence type="ECO:0000259" key="2">
    <source>
        <dbReference type="Pfam" id="PF25591"/>
    </source>
</evidence>
<reference evidence="3 4" key="1">
    <citation type="submission" date="2019-10" db="EMBL/GenBank/DDBJ databases">
        <title>Bifidobacterium from non-human primates.</title>
        <authorList>
            <person name="Modesto M."/>
        </authorList>
    </citation>
    <scope>NUCLEOTIDE SEQUENCE [LARGE SCALE GENOMIC DNA]</scope>
    <source>
        <strain evidence="3 4">SMA15</strain>
    </source>
</reference>
<keyword evidence="4" id="KW-1185">Reference proteome</keyword>
<evidence type="ECO:0000313" key="4">
    <source>
        <dbReference type="Proteomes" id="UP000483293"/>
    </source>
</evidence>
<dbReference type="InterPro" id="IPR057893">
    <property type="entry name" value="LRV_2"/>
</dbReference>
<dbReference type="EMBL" id="WHZV01000004">
    <property type="protein sequence ID" value="NEG55238.1"/>
    <property type="molecule type" value="Genomic_DNA"/>
</dbReference>
<dbReference type="Proteomes" id="UP000483293">
    <property type="component" value="Unassembled WGS sequence"/>
</dbReference>
<proteinExistence type="predicted"/>
<evidence type="ECO:0000313" key="3">
    <source>
        <dbReference type="EMBL" id="NEG55238.1"/>
    </source>
</evidence>
<accession>A0A6L9SRY8</accession>
<feature type="domain" description="Leucine rich repeat variant" evidence="2">
    <location>
        <begin position="70"/>
        <end position="126"/>
    </location>
</feature>
<feature type="region of interest" description="Disordered" evidence="1">
    <location>
        <begin position="42"/>
        <end position="65"/>
    </location>
</feature>
<feature type="compositionally biased region" description="Basic residues" evidence="1">
    <location>
        <begin position="15"/>
        <end position="28"/>
    </location>
</feature>
<name>A0A6L9SRY8_9BIFI</name>
<dbReference type="Pfam" id="PF25591">
    <property type="entry name" value="LRV_2"/>
    <property type="match status" value="1"/>
</dbReference>
<organism evidence="3 4">
    <name type="scientific">Bifidobacterium platyrrhinorum</name>
    <dbReference type="NCBI Taxonomy" id="2661628"/>
    <lineage>
        <taxon>Bacteria</taxon>
        <taxon>Bacillati</taxon>
        <taxon>Actinomycetota</taxon>
        <taxon>Actinomycetes</taxon>
        <taxon>Bifidobacteriales</taxon>
        <taxon>Bifidobacteriaceae</taxon>
        <taxon>Bifidobacterium</taxon>
    </lineage>
</organism>
<protein>
    <recommendedName>
        <fullName evidence="2">Leucine rich repeat variant domain-containing protein</fullName>
    </recommendedName>
</protein>
<gene>
    <name evidence="3" type="ORF">GFD21_05545</name>
</gene>
<evidence type="ECO:0000256" key="1">
    <source>
        <dbReference type="SAM" id="MobiDB-lite"/>
    </source>
</evidence>
<feature type="compositionally biased region" description="Low complexity" evidence="1">
    <location>
        <begin position="1"/>
        <end position="14"/>
    </location>
</feature>
<feature type="compositionally biased region" description="Low complexity" evidence="1">
    <location>
        <begin position="42"/>
        <end position="54"/>
    </location>
</feature>